<dbReference type="Proteomes" id="UP000011531">
    <property type="component" value="Unassembled WGS sequence"/>
</dbReference>
<organism evidence="3 4">
    <name type="scientific">Natronococcus jeotgali DSM 18795</name>
    <dbReference type="NCBI Taxonomy" id="1227498"/>
    <lineage>
        <taxon>Archaea</taxon>
        <taxon>Methanobacteriati</taxon>
        <taxon>Methanobacteriota</taxon>
        <taxon>Stenosarchaea group</taxon>
        <taxon>Halobacteria</taxon>
        <taxon>Halobacteriales</taxon>
        <taxon>Natrialbaceae</taxon>
        <taxon>Natronococcus</taxon>
    </lineage>
</organism>
<name>L9X2H6_9EURY</name>
<protein>
    <recommendedName>
        <fullName evidence="2">DUF7282 domain-containing protein</fullName>
    </recommendedName>
</protein>
<feature type="region of interest" description="Disordered" evidence="1">
    <location>
        <begin position="119"/>
        <end position="189"/>
    </location>
</feature>
<evidence type="ECO:0000256" key="1">
    <source>
        <dbReference type="SAM" id="MobiDB-lite"/>
    </source>
</evidence>
<sequence length="189" mass="19983">MPTEPRARARAADGFDGRAAVRVPRQETTGAARRLEIDEATYADDGFVVVAYDAGMDRIGASDPLAAGETFEGTLALERPLTDTQTVTVVLHRDEGGEPGERATVDGVVVLDNATVGRREFDLGTKPSTPSSPTPRRRRSTDPRTSTAVATTVRTSCWATTSGARTTSTTTTAARAASSPTKRSSSWAI</sequence>
<feature type="domain" description="DUF7282" evidence="2">
    <location>
        <begin position="20"/>
        <end position="98"/>
    </location>
</feature>
<dbReference type="InterPro" id="IPR055706">
    <property type="entry name" value="Slg1/2_DUF7282"/>
</dbReference>
<comment type="caution">
    <text evidence="3">The sequence shown here is derived from an EMBL/GenBank/DDBJ whole genome shotgun (WGS) entry which is preliminary data.</text>
</comment>
<evidence type="ECO:0000313" key="3">
    <source>
        <dbReference type="EMBL" id="ELY55666.1"/>
    </source>
</evidence>
<feature type="region of interest" description="Disordered" evidence="1">
    <location>
        <begin position="1"/>
        <end position="24"/>
    </location>
</feature>
<dbReference type="Pfam" id="PF23951">
    <property type="entry name" value="DUF7282"/>
    <property type="match status" value="1"/>
</dbReference>
<dbReference type="AlphaFoldDB" id="L9X2H6"/>
<feature type="compositionally biased region" description="Low complexity" evidence="1">
    <location>
        <begin position="143"/>
        <end position="189"/>
    </location>
</feature>
<proteinExistence type="predicted"/>
<accession>L9X2H6</accession>
<gene>
    <name evidence="3" type="ORF">C492_15366</name>
</gene>
<evidence type="ECO:0000313" key="4">
    <source>
        <dbReference type="Proteomes" id="UP000011531"/>
    </source>
</evidence>
<evidence type="ECO:0000259" key="2">
    <source>
        <dbReference type="Pfam" id="PF23951"/>
    </source>
</evidence>
<feature type="compositionally biased region" description="Basic and acidic residues" evidence="1">
    <location>
        <begin position="1"/>
        <end position="16"/>
    </location>
</feature>
<reference evidence="3 4" key="1">
    <citation type="journal article" date="2014" name="PLoS Genet.">
        <title>Phylogenetically driven sequencing of extremely halophilic archaea reveals strategies for static and dynamic osmo-response.</title>
        <authorList>
            <person name="Becker E.A."/>
            <person name="Seitzer P.M."/>
            <person name="Tritt A."/>
            <person name="Larsen D."/>
            <person name="Krusor M."/>
            <person name="Yao A.I."/>
            <person name="Wu D."/>
            <person name="Madern D."/>
            <person name="Eisen J.A."/>
            <person name="Darling A.E."/>
            <person name="Facciotti M.T."/>
        </authorList>
    </citation>
    <scope>NUCLEOTIDE SEQUENCE [LARGE SCALE GENOMIC DNA]</scope>
    <source>
        <strain evidence="3 4">DSM 18795</strain>
    </source>
</reference>
<dbReference type="EMBL" id="AOIA01000128">
    <property type="protein sequence ID" value="ELY55666.1"/>
    <property type="molecule type" value="Genomic_DNA"/>
</dbReference>
<keyword evidence="4" id="KW-1185">Reference proteome</keyword>